<protein>
    <recommendedName>
        <fullName evidence="3">Outer membrane protein beta-barrel domain-containing protein</fullName>
    </recommendedName>
</protein>
<dbReference type="InterPro" id="IPR027385">
    <property type="entry name" value="Beta-barrel_OMP"/>
</dbReference>
<dbReference type="STRING" id="1618336.US94_C0002G0028"/>
<gene>
    <name evidence="4" type="ORF">US94_C0002G0028</name>
</gene>
<proteinExistence type="predicted"/>
<name>A0A0G0K4A9_9BACT</name>
<dbReference type="EMBL" id="LBUX01000002">
    <property type="protein sequence ID" value="KKQ74568.1"/>
    <property type="molecule type" value="Genomic_DNA"/>
</dbReference>
<feature type="domain" description="Outer membrane protein beta-barrel" evidence="3">
    <location>
        <begin position="13"/>
        <end position="184"/>
    </location>
</feature>
<evidence type="ECO:0000313" key="5">
    <source>
        <dbReference type="Proteomes" id="UP000034498"/>
    </source>
</evidence>
<feature type="chain" id="PRO_5002533014" description="Outer membrane protein beta-barrel domain-containing protein" evidence="2">
    <location>
        <begin position="27"/>
        <end position="184"/>
    </location>
</feature>
<dbReference type="AlphaFoldDB" id="A0A0G0K4A9"/>
<dbReference type="Gene3D" id="2.40.160.20">
    <property type="match status" value="1"/>
</dbReference>
<feature type="signal peptide" evidence="2">
    <location>
        <begin position="1"/>
        <end position="26"/>
    </location>
</feature>
<reference evidence="4 5" key="1">
    <citation type="journal article" date="2015" name="Nature">
        <title>rRNA introns, odd ribosomes, and small enigmatic genomes across a large radiation of phyla.</title>
        <authorList>
            <person name="Brown C.T."/>
            <person name="Hug L.A."/>
            <person name="Thomas B.C."/>
            <person name="Sharon I."/>
            <person name="Castelle C.J."/>
            <person name="Singh A."/>
            <person name="Wilkins M.J."/>
            <person name="Williams K.H."/>
            <person name="Banfield J.F."/>
        </authorList>
    </citation>
    <scope>NUCLEOTIDE SEQUENCE [LARGE SCALE GENOMIC DNA]</scope>
</reference>
<evidence type="ECO:0000256" key="1">
    <source>
        <dbReference type="ARBA" id="ARBA00022729"/>
    </source>
</evidence>
<dbReference type="Proteomes" id="UP000034498">
    <property type="component" value="Unassembled WGS sequence"/>
</dbReference>
<evidence type="ECO:0000313" key="4">
    <source>
        <dbReference type="EMBL" id="KKQ74568.1"/>
    </source>
</evidence>
<accession>A0A0G0K4A9</accession>
<evidence type="ECO:0000256" key="2">
    <source>
        <dbReference type="SAM" id="SignalP"/>
    </source>
</evidence>
<sequence length="184" mass="19059">MQNRNVVLTGLMLVCMVLIFSATAFAAGNEVGVGIYSSSGDLGYGTKLDAQTTLGHLKNLDIVADYAHVWGLDDSATATNGNLWATAELKAKADYLGVGVRKSNGRLNASVTIGAARSAARATVTVGNQYGAIASASASDSTTKFAWQPKLSYELGSNVSLTASYLGTGTKATSGYNLGVAYRF</sequence>
<comment type="caution">
    <text evidence="4">The sequence shown here is derived from an EMBL/GenBank/DDBJ whole genome shotgun (WGS) entry which is preliminary data.</text>
</comment>
<keyword evidence="1 2" id="KW-0732">Signal</keyword>
<organism evidence="4 5">
    <name type="scientific">Berkelbacteria bacterium GW2011_GWB1_38_5</name>
    <dbReference type="NCBI Taxonomy" id="1618336"/>
    <lineage>
        <taxon>Bacteria</taxon>
        <taxon>Candidatus Berkelbacteria</taxon>
    </lineage>
</organism>
<evidence type="ECO:0000259" key="3">
    <source>
        <dbReference type="Pfam" id="PF13505"/>
    </source>
</evidence>
<dbReference type="Pfam" id="PF13505">
    <property type="entry name" value="OMP_b-brl"/>
    <property type="match status" value="1"/>
</dbReference>